<proteinExistence type="predicted"/>
<accession>A0A225DX23</accession>
<dbReference type="AlphaFoldDB" id="A0A225DX23"/>
<reference evidence="2" key="1">
    <citation type="submission" date="2017-06" db="EMBL/GenBank/DDBJ databases">
        <title>Genome analysis of Fimbriiglobus ruber SP5, the first member of the order Planctomycetales with confirmed chitinolytic capability.</title>
        <authorList>
            <person name="Ravin N.V."/>
            <person name="Rakitin A.L."/>
            <person name="Ivanova A.A."/>
            <person name="Beletsky A.V."/>
            <person name="Kulichevskaya I.S."/>
            <person name="Mardanov A.V."/>
            <person name="Dedysh S.N."/>
        </authorList>
    </citation>
    <scope>NUCLEOTIDE SEQUENCE [LARGE SCALE GENOMIC DNA]</scope>
    <source>
        <strain evidence="2">SP5</strain>
    </source>
</reference>
<dbReference type="EMBL" id="NIDE01000002">
    <property type="protein sequence ID" value="OWK45543.1"/>
    <property type="molecule type" value="Genomic_DNA"/>
</dbReference>
<name>A0A225DX23_9BACT</name>
<evidence type="ECO:0000313" key="1">
    <source>
        <dbReference type="EMBL" id="OWK45543.1"/>
    </source>
</evidence>
<evidence type="ECO:0000313" key="2">
    <source>
        <dbReference type="Proteomes" id="UP000214646"/>
    </source>
</evidence>
<protein>
    <submittedName>
        <fullName evidence="1">Uncharacterized protein</fullName>
    </submittedName>
</protein>
<dbReference type="Proteomes" id="UP000214646">
    <property type="component" value="Unassembled WGS sequence"/>
</dbReference>
<comment type="caution">
    <text evidence="1">The sequence shown here is derived from an EMBL/GenBank/DDBJ whole genome shotgun (WGS) entry which is preliminary data.</text>
</comment>
<dbReference type="RefSeq" id="WP_088253263.1">
    <property type="nucleotide sequence ID" value="NZ_NIDE01000002.1"/>
</dbReference>
<keyword evidence="2" id="KW-1185">Reference proteome</keyword>
<gene>
    <name evidence="1" type="ORF">FRUB_01874</name>
</gene>
<organism evidence="1 2">
    <name type="scientific">Fimbriiglobus ruber</name>
    <dbReference type="NCBI Taxonomy" id="1908690"/>
    <lineage>
        <taxon>Bacteria</taxon>
        <taxon>Pseudomonadati</taxon>
        <taxon>Planctomycetota</taxon>
        <taxon>Planctomycetia</taxon>
        <taxon>Gemmatales</taxon>
        <taxon>Gemmataceae</taxon>
        <taxon>Fimbriiglobus</taxon>
    </lineage>
</organism>
<sequence>MSCWTLLLMLSVLFWVGVIQLLNSRSSAGKLARMFVRGLIKKLVGRSDEKSVIHENGNAKQAP</sequence>